<evidence type="ECO:0000256" key="9">
    <source>
        <dbReference type="ARBA" id="ARBA00025531"/>
    </source>
</evidence>
<comment type="function">
    <text evidence="9">Ghrelin is the ligand for growth hormone secretagogue receptor type 1 (GHSR). Induces the release of growth hormone from the pituitary. Has an appetite-stimulating effect, induces adiposity and stimulates gastric acid secretion. Involved in growth regulation.</text>
</comment>
<feature type="domain" description="Motilin/ghrelin" evidence="17">
    <location>
        <begin position="24"/>
        <end position="51"/>
    </location>
</feature>
<evidence type="ECO:0000256" key="8">
    <source>
        <dbReference type="ARBA" id="ARBA00023288"/>
    </source>
</evidence>
<dbReference type="GO" id="GO:0001696">
    <property type="term" value="P:gastric acid secretion"/>
    <property type="evidence" value="ECO:0007669"/>
    <property type="project" value="TreeGrafter"/>
</dbReference>
<dbReference type="GO" id="GO:0031768">
    <property type="term" value="F:ghrelin receptor binding"/>
    <property type="evidence" value="ECO:0007669"/>
    <property type="project" value="TreeGrafter"/>
</dbReference>
<accession>A0A8C3JAA9</accession>
<evidence type="ECO:0000256" key="2">
    <source>
        <dbReference type="ARBA" id="ARBA00006473"/>
    </source>
</evidence>
<dbReference type="PANTHER" id="PTHR14122">
    <property type="entry name" value="GHRELIN PRECURSOR"/>
    <property type="match status" value="1"/>
</dbReference>
<feature type="domain" description="Motilin/ghrelin-associated peptide" evidence="16">
    <location>
        <begin position="56"/>
        <end position="112"/>
    </location>
</feature>
<proteinExistence type="inferred from homology"/>
<feature type="coiled-coil region" evidence="13">
    <location>
        <begin position="83"/>
        <end position="110"/>
    </location>
</feature>
<feature type="chain" id="PRO_5034563407" description="Appetite-regulating hormone" evidence="15">
    <location>
        <begin position="24"/>
        <end position="146"/>
    </location>
</feature>
<dbReference type="InterPro" id="IPR006738">
    <property type="entry name" value="Motilin_ghrelin"/>
</dbReference>
<dbReference type="PRINTS" id="PR01624">
    <property type="entry name" value="GHRELIN"/>
</dbReference>
<evidence type="ECO:0000313" key="19">
    <source>
        <dbReference type="Proteomes" id="UP000694419"/>
    </source>
</evidence>
<evidence type="ECO:0000256" key="4">
    <source>
        <dbReference type="ARBA" id="ARBA00022525"/>
    </source>
</evidence>
<dbReference type="InterPro" id="IPR006737">
    <property type="entry name" value="Motilin_assoc"/>
</dbReference>
<evidence type="ECO:0000256" key="3">
    <source>
        <dbReference type="ARBA" id="ARBA00021118"/>
    </source>
</evidence>
<reference evidence="18" key="2">
    <citation type="submission" date="2025-09" db="UniProtKB">
        <authorList>
            <consortium name="Ensembl"/>
        </authorList>
    </citation>
    <scope>IDENTIFICATION</scope>
</reference>
<dbReference type="GO" id="GO:0016608">
    <property type="term" value="F:growth hormone-releasing hormone activity"/>
    <property type="evidence" value="ECO:0007669"/>
    <property type="project" value="InterPro"/>
</dbReference>
<keyword evidence="6 15" id="KW-0732">Signal</keyword>
<evidence type="ECO:0000256" key="11">
    <source>
        <dbReference type="ARBA" id="ARBA00030507"/>
    </source>
</evidence>
<dbReference type="GO" id="GO:0005615">
    <property type="term" value="C:extracellular space"/>
    <property type="evidence" value="ECO:0007669"/>
    <property type="project" value="TreeGrafter"/>
</dbReference>
<keyword evidence="8" id="KW-0449">Lipoprotein</keyword>
<evidence type="ECO:0000256" key="12">
    <source>
        <dbReference type="ARBA" id="ARBA00031102"/>
    </source>
</evidence>
<feature type="signal peptide" evidence="15">
    <location>
        <begin position="1"/>
        <end position="23"/>
    </location>
</feature>
<keyword evidence="5" id="KW-0372">Hormone</keyword>
<dbReference type="AlphaFoldDB" id="A0A8C3JAA9"/>
<dbReference type="Proteomes" id="UP000694419">
    <property type="component" value="Unplaced"/>
</dbReference>
<dbReference type="PANTHER" id="PTHR14122:SF1">
    <property type="entry name" value="APPETITE-REGULATING HORMONE"/>
    <property type="match status" value="1"/>
</dbReference>
<keyword evidence="7" id="KW-0027">Amidation</keyword>
<evidence type="ECO:0000256" key="15">
    <source>
        <dbReference type="SAM" id="SignalP"/>
    </source>
</evidence>
<comment type="subcellular location">
    <subcellularLocation>
        <location evidence="1">Secreted</location>
    </subcellularLocation>
</comment>
<dbReference type="InterPro" id="IPR005441">
    <property type="entry name" value="Preproghrelin"/>
</dbReference>
<keyword evidence="19" id="KW-1185">Reference proteome</keyword>
<dbReference type="GO" id="GO:0050728">
    <property type="term" value="P:negative regulation of inflammatory response"/>
    <property type="evidence" value="ECO:0007669"/>
    <property type="project" value="TreeGrafter"/>
</dbReference>
<evidence type="ECO:0000256" key="14">
    <source>
        <dbReference type="SAM" id="MobiDB-lite"/>
    </source>
</evidence>
<sequence length="146" mass="16840">MFLRGTLLGIILYSILWTETTLAGSSFLSPEYKRTQQQKAPKHPTPQLHRRGTEGFWDADKAGAEDDSNNIEIKFNVPFEIGVKITEEEYQEYRQVLEKMLGDMREENAKGTAHRVRKAELLKTNKQKNQHPTKPHHADFVISFVT</sequence>
<dbReference type="Ensembl" id="ENSCPGT00000004965.1">
    <property type="protein sequence ID" value="ENSCPGP00000004510.1"/>
    <property type="gene ID" value="ENSCPGG00000003239.1"/>
</dbReference>
<dbReference type="GO" id="GO:0032095">
    <property type="term" value="P:regulation of response to food"/>
    <property type="evidence" value="ECO:0007669"/>
    <property type="project" value="TreeGrafter"/>
</dbReference>
<dbReference type="Pfam" id="PF04644">
    <property type="entry name" value="Motilin_ghrelin"/>
    <property type="match status" value="1"/>
</dbReference>
<reference evidence="18" key="1">
    <citation type="submission" date="2025-08" db="UniProtKB">
        <authorList>
            <consortium name="Ensembl"/>
        </authorList>
    </citation>
    <scope>IDENTIFICATION</scope>
</reference>
<evidence type="ECO:0000313" key="18">
    <source>
        <dbReference type="Ensembl" id="ENSCPGP00000004510.1"/>
    </source>
</evidence>
<evidence type="ECO:0000256" key="7">
    <source>
        <dbReference type="ARBA" id="ARBA00022815"/>
    </source>
</evidence>
<evidence type="ECO:0000259" key="16">
    <source>
        <dbReference type="Pfam" id="PF04643"/>
    </source>
</evidence>
<evidence type="ECO:0000256" key="5">
    <source>
        <dbReference type="ARBA" id="ARBA00022702"/>
    </source>
</evidence>
<comment type="similarity">
    <text evidence="2">Belongs to the motilin family.</text>
</comment>
<keyword evidence="13" id="KW-0175">Coiled coil</keyword>
<dbReference type="GO" id="GO:0060124">
    <property type="term" value="P:positive regulation of growth hormone secretion"/>
    <property type="evidence" value="ECO:0007669"/>
    <property type="project" value="TreeGrafter"/>
</dbReference>
<evidence type="ECO:0000256" key="1">
    <source>
        <dbReference type="ARBA" id="ARBA00004613"/>
    </source>
</evidence>
<evidence type="ECO:0000259" key="17">
    <source>
        <dbReference type="Pfam" id="PF04644"/>
    </source>
</evidence>
<protein>
    <recommendedName>
        <fullName evidence="3">Appetite-regulating hormone</fullName>
    </recommendedName>
    <alternativeName>
        <fullName evidence="10">Growth hormone secretagogue</fullName>
    </alternativeName>
    <alternativeName>
        <fullName evidence="11">Growth hormone-releasing peptide</fullName>
    </alternativeName>
    <alternativeName>
        <fullName evidence="12">Motilin-related peptide</fullName>
    </alternativeName>
</protein>
<feature type="region of interest" description="Disordered" evidence="14">
    <location>
        <begin position="33"/>
        <end position="63"/>
    </location>
</feature>
<dbReference type="Pfam" id="PF04643">
    <property type="entry name" value="Motilin_assoc"/>
    <property type="match status" value="1"/>
</dbReference>
<evidence type="ECO:0000256" key="6">
    <source>
        <dbReference type="ARBA" id="ARBA00022729"/>
    </source>
</evidence>
<organism evidence="18 19">
    <name type="scientific">Calidris pygmaea</name>
    <name type="common">Spoon-billed sandpiper</name>
    <dbReference type="NCBI Taxonomy" id="425635"/>
    <lineage>
        <taxon>Eukaryota</taxon>
        <taxon>Metazoa</taxon>
        <taxon>Chordata</taxon>
        <taxon>Craniata</taxon>
        <taxon>Vertebrata</taxon>
        <taxon>Euteleostomi</taxon>
        <taxon>Archelosauria</taxon>
        <taxon>Archosauria</taxon>
        <taxon>Dinosauria</taxon>
        <taxon>Saurischia</taxon>
        <taxon>Theropoda</taxon>
        <taxon>Coelurosauria</taxon>
        <taxon>Aves</taxon>
        <taxon>Neognathae</taxon>
        <taxon>Neoaves</taxon>
        <taxon>Charadriiformes</taxon>
        <taxon>Scolopacidae</taxon>
        <taxon>Calidris</taxon>
    </lineage>
</organism>
<keyword evidence="4" id="KW-0964">Secreted</keyword>
<name>A0A8C3JAA9_9CHAR</name>
<evidence type="ECO:0000256" key="13">
    <source>
        <dbReference type="SAM" id="Coils"/>
    </source>
</evidence>
<evidence type="ECO:0000256" key="10">
    <source>
        <dbReference type="ARBA" id="ARBA00030480"/>
    </source>
</evidence>